<feature type="region of interest" description="Disordered" evidence="1">
    <location>
        <begin position="348"/>
        <end position="450"/>
    </location>
</feature>
<comment type="caution">
    <text evidence="2">The sequence shown here is derived from an EMBL/GenBank/DDBJ whole genome shotgun (WGS) entry which is preliminary data.</text>
</comment>
<feature type="compositionally biased region" description="Low complexity" evidence="1">
    <location>
        <begin position="382"/>
        <end position="407"/>
    </location>
</feature>
<feature type="compositionally biased region" description="Basic residues" evidence="1">
    <location>
        <begin position="348"/>
        <end position="360"/>
    </location>
</feature>
<evidence type="ECO:0000313" key="2">
    <source>
        <dbReference type="EMBL" id="KAG7401332.1"/>
    </source>
</evidence>
<dbReference type="OrthoDB" id="102039at2759"/>
<evidence type="ECO:0000256" key="1">
    <source>
        <dbReference type="SAM" id="MobiDB-lite"/>
    </source>
</evidence>
<organism evidence="2 3">
    <name type="scientific">Phytophthora boehmeriae</name>
    <dbReference type="NCBI Taxonomy" id="109152"/>
    <lineage>
        <taxon>Eukaryota</taxon>
        <taxon>Sar</taxon>
        <taxon>Stramenopiles</taxon>
        <taxon>Oomycota</taxon>
        <taxon>Peronosporomycetes</taxon>
        <taxon>Peronosporales</taxon>
        <taxon>Peronosporaceae</taxon>
        <taxon>Phytophthora</taxon>
    </lineage>
</organism>
<feature type="compositionally biased region" description="Polar residues" evidence="1">
    <location>
        <begin position="408"/>
        <end position="424"/>
    </location>
</feature>
<dbReference type="PANTHER" id="PTHR23164:SF29">
    <property type="entry name" value="E3 UBIQUITIN-PROTEIN LIGASE PIB1"/>
    <property type="match status" value="1"/>
</dbReference>
<evidence type="ECO:0008006" key="4">
    <source>
        <dbReference type="Google" id="ProtNLM"/>
    </source>
</evidence>
<dbReference type="Proteomes" id="UP000693981">
    <property type="component" value="Unassembled WGS sequence"/>
</dbReference>
<proteinExistence type="predicted"/>
<protein>
    <recommendedName>
        <fullName evidence="4">START domain-containing protein</fullName>
    </recommendedName>
</protein>
<feature type="compositionally biased region" description="Basic and acidic residues" evidence="1">
    <location>
        <begin position="425"/>
        <end position="434"/>
    </location>
</feature>
<dbReference type="EMBL" id="JAGDFL010000014">
    <property type="protein sequence ID" value="KAG7401332.1"/>
    <property type="molecule type" value="Genomic_DNA"/>
</dbReference>
<evidence type="ECO:0000313" key="3">
    <source>
        <dbReference type="Proteomes" id="UP000693981"/>
    </source>
</evidence>
<dbReference type="PANTHER" id="PTHR23164">
    <property type="entry name" value="EARLY ENDOSOME ANTIGEN 1"/>
    <property type="match status" value="1"/>
</dbReference>
<sequence>MDRRPVSPSSSSLSSFNSEGAPFSVGGKHEYLELAPQVKELLLRQISSAVEDVLDSMMHEGTEDAHWRGKMRKDDVVYYEDRESVTKGQSRFCCVNVSEASVEEVINLFLVSDTDMLLQRCRIMYDNIMDARILSVLEYPTEENPMRSSYIRYTAFKTPVLMRNHRDMCVVVATDVIRAQSMYFVNNLIVGVDNTLSVVSYLRNLNMHRTALRGLYGSNHPKTTSVAVISPGVDDMDDYEQGNPSSGEAGKGFGPHASLRNNSNNADDTAADMRGEAVALKIHDAPEEAEYQLQRKSAIQCNDGPPSSMLSRLGVGQLFNTDRGSNQEQETFAGSRVEQKYTVLGQKHQWRKNRAGRSRLHQTISPVEDEDLPVQGEGGRYSPGRGSRIPSSSGHSSYSESRVSSGRTASESLREGTSSYSSAGRESDDSHDQSQHSSNESFEVDEDGQRFVVTKQKNSKYSAKLHLHGQKPIYLGRYKNEAAALAACENASNVMSTPRK</sequence>
<feature type="region of interest" description="Disordered" evidence="1">
    <location>
        <begin position="232"/>
        <end position="269"/>
    </location>
</feature>
<dbReference type="AlphaFoldDB" id="A0A8T1X567"/>
<reference evidence="2" key="1">
    <citation type="submission" date="2021-02" db="EMBL/GenBank/DDBJ databases">
        <authorList>
            <person name="Palmer J.M."/>
        </authorList>
    </citation>
    <scope>NUCLEOTIDE SEQUENCE</scope>
    <source>
        <strain evidence="2">SCRP23</strain>
    </source>
</reference>
<keyword evidence="3" id="KW-1185">Reference proteome</keyword>
<accession>A0A8T1X567</accession>
<gene>
    <name evidence="2" type="ORF">PHYBOEH_001748</name>
</gene>
<name>A0A8T1X567_9STRA</name>